<dbReference type="InterPro" id="IPR008457">
    <property type="entry name" value="Cu-R_CopD_dom"/>
</dbReference>
<sequence>MTRLGPHLACGVLLQALLALWLLLAGSGVHAHAMLVQSQPSDGAVLADAPAQATLRFSESVVLTRLRLIAPGQAFDLPLPEAQGATVAVPLPALDAGVHALSWRAVSGDGHPVAGTVSFAVGQAMQPVPVAEIGTAPALAGAIWGAKVALYLGLLAGIGGVFFRCWIVADHPGAVLRAVDAALLLGLLAAALSPGLQGADLMGAGLAASTSAKAWRLGASTSLGVSLAVAACAMALALAANRMQQVRGARLASLLALAGVGLALAATGHASQAPPQWLTRPAVFLHGVCAALWLGALLPLAAALRARDGAVDGRQALARFSRVIVLPLVALLLAGVVLASVQLRQPGDLLATAYGRVLAAKLVLVALALALAACNRWRLTVPALQGQDGATQALRRSIAVEAVVLVAVLGLVASWRFTPPPRALVEALPPAIHLQLQSADAVAALTVAPGRAGPVSIIASLVDAAGQPLAAQEVAFTLSNAAAGIAPQHAQARQVGAALWRVDQVLLASPGAWTVRVAVLRDAFTQVVLEGTLQLAPDSISISTDYFVGFACRAAALPVLHLRVLDRYRNGMMRGGGDFARAVRAS</sequence>
<evidence type="ECO:0000313" key="13">
    <source>
        <dbReference type="Proteomes" id="UP001501627"/>
    </source>
</evidence>
<keyword evidence="5" id="KW-0732">Signal</keyword>
<dbReference type="Pfam" id="PF04234">
    <property type="entry name" value="CopC"/>
    <property type="match status" value="1"/>
</dbReference>
<proteinExistence type="predicted"/>
<dbReference type="InterPro" id="IPR014755">
    <property type="entry name" value="Cu-Rt/internalin_Ig-like"/>
</dbReference>
<keyword evidence="2" id="KW-1003">Cell membrane</keyword>
<dbReference type="Pfam" id="PF05425">
    <property type="entry name" value="CopD"/>
    <property type="match status" value="1"/>
</dbReference>
<feature type="transmembrane region" description="Helical" evidence="9">
    <location>
        <begin position="148"/>
        <end position="167"/>
    </location>
</feature>
<evidence type="ECO:0000256" key="5">
    <source>
        <dbReference type="ARBA" id="ARBA00022729"/>
    </source>
</evidence>
<keyword evidence="8 9" id="KW-0472">Membrane</keyword>
<evidence type="ECO:0000256" key="8">
    <source>
        <dbReference type="ARBA" id="ARBA00023136"/>
    </source>
</evidence>
<accession>A0ABP7RYS6</accession>
<feature type="transmembrane region" description="Helical" evidence="9">
    <location>
        <begin position="398"/>
        <end position="417"/>
    </location>
</feature>
<feature type="transmembrane region" description="Helical" evidence="9">
    <location>
        <begin position="323"/>
        <end position="341"/>
    </location>
</feature>
<dbReference type="RefSeq" id="WP_344869911.1">
    <property type="nucleotide sequence ID" value="NZ_BAABBP010000037.1"/>
</dbReference>
<dbReference type="InterPro" id="IPR007348">
    <property type="entry name" value="CopC_dom"/>
</dbReference>
<protein>
    <submittedName>
        <fullName evidence="12">Copper resistance CopC/CopD family protein</fullName>
    </submittedName>
</protein>
<dbReference type="InterPro" id="IPR014756">
    <property type="entry name" value="Ig_E-set"/>
</dbReference>
<feature type="transmembrane region" description="Helical" evidence="9">
    <location>
        <begin position="353"/>
        <end position="377"/>
    </location>
</feature>
<dbReference type="InterPro" id="IPR032694">
    <property type="entry name" value="CopC/D"/>
</dbReference>
<evidence type="ECO:0000256" key="4">
    <source>
        <dbReference type="ARBA" id="ARBA00022723"/>
    </source>
</evidence>
<keyword evidence="6 9" id="KW-1133">Transmembrane helix</keyword>
<evidence type="ECO:0000259" key="11">
    <source>
        <dbReference type="Pfam" id="PF05425"/>
    </source>
</evidence>
<comment type="subcellular location">
    <subcellularLocation>
        <location evidence="1">Cell membrane</location>
        <topology evidence="1">Multi-pass membrane protein</topology>
    </subcellularLocation>
</comment>
<feature type="transmembrane region" description="Helical" evidence="9">
    <location>
        <begin position="251"/>
        <end position="271"/>
    </location>
</feature>
<dbReference type="PANTHER" id="PTHR34820:SF4">
    <property type="entry name" value="INNER MEMBRANE PROTEIN YEBZ"/>
    <property type="match status" value="1"/>
</dbReference>
<evidence type="ECO:0000256" key="1">
    <source>
        <dbReference type="ARBA" id="ARBA00004651"/>
    </source>
</evidence>
<organism evidence="12 13">
    <name type="scientific">Comamonas faecalis</name>
    <dbReference type="NCBI Taxonomy" id="1387849"/>
    <lineage>
        <taxon>Bacteria</taxon>
        <taxon>Pseudomonadati</taxon>
        <taxon>Pseudomonadota</taxon>
        <taxon>Betaproteobacteria</taxon>
        <taxon>Burkholderiales</taxon>
        <taxon>Comamonadaceae</taxon>
        <taxon>Comamonas</taxon>
    </lineage>
</organism>
<keyword evidence="7" id="KW-0186">Copper</keyword>
<dbReference type="Gene3D" id="2.60.40.1220">
    <property type="match status" value="1"/>
</dbReference>
<feature type="domain" description="Copper resistance protein D" evidence="11">
    <location>
        <begin position="315"/>
        <end position="415"/>
    </location>
</feature>
<keyword evidence="13" id="KW-1185">Reference proteome</keyword>
<feature type="transmembrane region" description="Helical" evidence="9">
    <location>
        <begin position="174"/>
        <end position="194"/>
    </location>
</feature>
<evidence type="ECO:0000256" key="3">
    <source>
        <dbReference type="ARBA" id="ARBA00022692"/>
    </source>
</evidence>
<dbReference type="Proteomes" id="UP001501627">
    <property type="component" value="Unassembled WGS sequence"/>
</dbReference>
<feature type="domain" description="CopC" evidence="10">
    <location>
        <begin position="32"/>
        <end position="121"/>
    </location>
</feature>
<dbReference type="SUPFAM" id="SSF81296">
    <property type="entry name" value="E set domains"/>
    <property type="match status" value="1"/>
</dbReference>
<keyword evidence="4" id="KW-0479">Metal-binding</keyword>
<keyword evidence="3 9" id="KW-0812">Transmembrane</keyword>
<name>A0ABP7RYS6_9BURK</name>
<evidence type="ECO:0000256" key="9">
    <source>
        <dbReference type="SAM" id="Phobius"/>
    </source>
</evidence>
<reference evidence="13" key="1">
    <citation type="journal article" date="2019" name="Int. J. Syst. Evol. Microbiol.">
        <title>The Global Catalogue of Microorganisms (GCM) 10K type strain sequencing project: providing services to taxonomists for standard genome sequencing and annotation.</title>
        <authorList>
            <consortium name="The Broad Institute Genomics Platform"/>
            <consortium name="The Broad Institute Genome Sequencing Center for Infectious Disease"/>
            <person name="Wu L."/>
            <person name="Ma J."/>
        </authorList>
    </citation>
    <scope>NUCLEOTIDE SEQUENCE [LARGE SCALE GENOMIC DNA]</scope>
    <source>
        <strain evidence="13">JCM 17561</strain>
    </source>
</reference>
<evidence type="ECO:0000256" key="7">
    <source>
        <dbReference type="ARBA" id="ARBA00023008"/>
    </source>
</evidence>
<dbReference type="PANTHER" id="PTHR34820">
    <property type="entry name" value="INNER MEMBRANE PROTEIN YEBZ"/>
    <property type="match status" value="1"/>
</dbReference>
<dbReference type="EMBL" id="BAABBP010000037">
    <property type="protein sequence ID" value="GAA4004202.1"/>
    <property type="molecule type" value="Genomic_DNA"/>
</dbReference>
<evidence type="ECO:0000259" key="10">
    <source>
        <dbReference type="Pfam" id="PF04234"/>
    </source>
</evidence>
<gene>
    <name evidence="12" type="ORF">GCM10022279_30180</name>
</gene>
<evidence type="ECO:0000313" key="12">
    <source>
        <dbReference type="EMBL" id="GAA4004202.1"/>
    </source>
</evidence>
<feature type="transmembrane region" description="Helical" evidence="9">
    <location>
        <begin position="214"/>
        <end position="239"/>
    </location>
</feature>
<comment type="caution">
    <text evidence="12">The sequence shown here is derived from an EMBL/GenBank/DDBJ whole genome shotgun (WGS) entry which is preliminary data.</text>
</comment>
<evidence type="ECO:0000256" key="2">
    <source>
        <dbReference type="ARBA" id="ARBA00022475"/>
    </source>
</evidence>
<evidence type="ECO:0000256" key="6">
    <source>
        <dbReference type="ARBA" id="ARBA00022989"/>
    </source>
</evidence>
<feature type="transmembrane region" description="Helical" evidence="9">
    <location>
        <begin position="283"/>
        <end position="302"/>
    </location>
</feature>